<gene>
    <name evidence="1" type="ORF">EWB00_007950</name>
</gene>
<name>A0A4Z2DST3_SCHJA</name>
<protein>
    <submittedName>
        <fullName evidence="1">Uncharacterized protein</fullName>
    </submittedName>
</protein>
<dbReference type="Proteomes" id="UP000311919">
    <property type="component" value="Unassembled WGS sequence"/>
</dbReference>
<evidence type="ECO:0000313" key="1">
    <source>
        <dbReference type="EMBL" id="TNN19555.1"/>
    </source>
</evidence>
<sequence length="357" mass="39840">MCANILPSSFAYDYGYSISSPNHSSRHHLSLSTSHIYPPISKQMYESDISYGNVWTPSSHIINNENTNNISKNNTGFSSTNNIFNDKMTITSTCKQIIPSMSITSSNTQLSTFNNTNTTTSTNGNRNNGRRYFGSQNQPSCYMTTSFRHQSVQDSISSMQQPPSMPLLYPLPLSPKTNNHTSRLYQSTIISPSTDKKQIIVQKPYSVTRPCKHYVTSTTNLNFNILHQSPTTRSPLPTMLLQSPKLKRTDLTNSSPDTGIGIESNGYDQQIIPVTNGSLMPLHAYHSLSSSNMAIWSTSSEHNQQFNRDTTTTTTTTTTTSTTTITTIASSYDHSLTKRKLTTFCVHNNHFINNSHF</sequence>
<dbReference type="EMBL" id="SKCS01000044">
    <property type="protein sequence ID" value="TNN19555.1"/>
    <property type="molecule type" value="Genomic_DNA"/>
</dbReference>
<reference evidence="1 2" key="1">
    <citation type="submission" date="2019-03" db="EMBL/GenBank/DDBJ databases">
        <title>An improved genome assembly of the fluke Schistosoma japonicum.</title>
        <authorList>
            <person name="Hu W."/>
            <person name="Luo F."/>
            <person name="Yin M."/>
            <person name="Mo X."/>
            <person name="Sun C."/>
            <person name="Wu Q."/>
            <person name="Zhu B."/>
            <person name="Xiang M."/>
            <person name="Wang J."/>
            <person name="Wang Y."/>
            <person name="Zhang T."/>
            <person name="Xu B."/>
            <person name="Zheng H."/>
            <person name="Feng Z."/>
        </authorList>
    </citation>
    <scope>NUCLEOTIDE SEQUENCE [LARGE SCALE GENOMIC DNA]</scope>
    <source>
        <strain evidence="1">HuSjv2</strain>
        <tissue evidence="1">Worms</tissue>
    </source>
</reference>
<evidence type="ECO:0000313" key="2">
    <source>
        <dbReference type="Proteomes" id="UP000311919"/>
    </source>
</evidence>
<comment type="caution">
    <text evidence="1">The sequence shown here is derived from an EMBL/GenBank/DDBJ whole genome shotgun (WGS) entry which is preliminary data.</text>
</comment>
<dbReference type="OrthoDB" id="10645108at2759"/>
<dbReference type="AlphaFoldDB" id="A0A4Z2DST3"/>
<accession>A0A4Z2DST3</accession>
<keyword evidence="2" id="KW-1185">Reference proteome</keyword>
<organism evidence="1 2">
    <name type="scientific">Schistosoma japonicum</name>
    <name type="common">Blood fluke</name>
    <dbReference type="NCBI Taxonomy" id="6182"/>
    <lineage>
        <taxon>Eukaryota</taxon>
        <taxon>Metazoa</taxon>
        <taxon>Spiralia</taxon>
        <taxon>Lophotrochozoa</taxon>
        <taxon>Platyhelminthes</taxon>
        <taxon>Trematoda</taxon>
        <taxon>Digenea</taxon>
        <taxon>Strigeidida</taxon>
        <taxon>Schistosomatoidea</taxon>
        <taxon>Schistosomatidae</taxon>
        <taxon>Schistosoma</taxon>
    </lineage>
</organism>
<proteinExistence type="predicted"/>